<feature type="region of interest" description="Disordered" evidence="2">
    <location>
        <begin position="25"/>
        <end position="50"/>
    </location>
</feature>
<dbReference type="GO" id="GO:0005576">
    <property type="term" value="C:extracellular region"/>
    <property type="evidence" value="ECO:0007669"/>
    <property type="project" value="InterPro"/>
</dbReference>
<organism evidence="4 5">
    <name type="scientific">Trichormus variabilis NIES-23</name>
    <dbReference type="NCBI Taxonomy" id="1973479"/>
    <lineage>
        <taxon>Bacteria</taxon>
        <taxon>Bacillati</taxon>
        <taxon>Cyanobacteriota</taxon>
        <taxon>Cyanophyceae</taxon>
        <taxon>Nostocales</taxon>
        <taxon>Nostocaceae</taxon>
        <taxon>Trichormus</taxon>
    </lineage>
</organism>
<dbReference type="AlphaFoldDB" id="A0A1Z4KJF1"/>
<evidence type="ECO:0000313" key="5">
    <source>
        <dbReference type="Proteomes" id="UP000217507"/>
    </source>
</evidence>
<feature type="domain" description="Chitin-binding type-3" evidence="3">
    <location>
        <begin position="54"/>
        <end position="95"/>
    </location>
</feature>
<dbReference type="GO" id="GO:0005975">
    <property type="term" value="P:carbohydrate metabolic process"/>
    <property type="evidence" value="ECO:0007669"/>
    <property type="project" value="InterPro"/>
</dbReference>
<keyword evidence="1" id="KW-0378">Hydrolase</keyword>
<gene>
    <name evidence="4" type="ORF">NIES23_19070</name>
</gene>
<evidence type="ECO:0000256" key="1">
    <source>
        <dbReference type="ARBA" id="ARBA00022801"/>
    </source>
</evidence>
<dbReference type="SUPFAM" id="SSF51055">
    <property type="entry name" value="Carbohydrate binding domain"/>
    <property type="match status" value="1"/>
</dbReference>
<dbReference type="Pfam" id="PF02839">
    <property type="entry name" value="CBM_5_12"/>
    <property type="match status" value="1"/>
</dbReference>
<dbReference type="GO" id="GO:0030246">
    <property type="term" value="F:carbohydrate binding"/>
    <property type="evidence" value="ECO:0007669"/>
    <property type="project" value="InterPro"/>
</dbReference>
<evidence type="ECO:0000259" key="3">
    <source>
        <dbReference type="Pfam" id="PF02839"/>
    </source>
</evidence>
<dbReference type="GO" id="GO:0004553">
    <property type="term" value="F:hydrolase activity, hydrolyzing O-glycosyl compounds"/>
    <property type="evidence" value="ECO:0007669"/>
    <property type="project" value="InterPro"/>
</dbReference>
<name>A0A1Z4KJF1_ANAVA</name>
<evidence type="ECO:0000256" key="2">
    <source>
        <dbReference type="SAM" id="MobiDB-lite"/>
    </source>
</evidence>
<proteinExistence type="predicted"/>
<dbReference type="CDD" id="cd12214">
    <property type="entry name" value="ChiA1_BD"/>
    <property type="match status" value="1"/>
</dbReference>
<evidence type="ECO:0000313" key="4">
    <source>
        <dbReference type="EMBL" id="BAY69116.1"/>
    </source>
</evidence>
<feature type="compositionally biased region" description="Polar residues" evidence="2">
    <location>
        <begin position="30"/>
        <end position="50"/>
    </location>
</feature>
<accession>A0A1Z4KJF1</accession>
<reference evidence="4 5" key="1">
    <citation type="submission" date="2017-06" db="EMBL/GenBank/DDBJ databases">
        <title>Genome sequencing of cyanobaciteial culture collection at National Institute for Environmental Studies (NIES).</title>
        <authorList>
            <person name="Hirose Y."/>
            <person name="Shimura Y."/>
            <person name="Fujisawa T."/>
            <person name="Nakamura Y."/>
            <person name="Kawachi M."/>
        </authorList>
    </citation>
    <scope>NUCLEOTIDE SEQUENCE [LARGE SCALE GENOMIC DNA]</scope>
    <source>
        <strain evidence="4 5">NIES-23</strain>
    </source>
</reference>
<dbReference type="Proteomes" id="UP000217507">
    <property type="component" value="Chromosome"/>
</dbReference>
<protein>
    <recommendedName>
        <fullName evidence="3">Chitin-binding type-3 domain-containing protein</fullName>
    </recommendedName>
</protein>
<dbReference type="EMBL" id="AP018216">
    <property type="protein sequence ID" value="BAY69116.1"/>
    <property type="molecule type" value="Genomic_DNA"/>
</dbReference>
<sequence length="99" mass="10672">MGLPIFLKVGAKALAKTLAKVAVKSAAKSPFTQRPNETTNSDTLPSSSTPHPHWAMNVEYMSGDVVIFQGSRFQCITSHTSFAPDWNPTAAPSLWRAIG</sequence>
<dbReference type="InterPro" id="IPR003610">
    <property type="entry name" value="CBM5/12"/>
</dbReference>
<dbReference type="Gene3D" id="2.10.10.20">
    <property type="entry name" value="Carbohydrate-binding module superfamily 5/12"/>
    <property type="match status" value="1"/>
</dbReference>
<dbReference type="InterPro" id="IPR036573">
    <property type="entry name" value="CBM_sf_5/12"/>
</dbReference>